<gene>
    <name evidence="1" type="ORF">LPJ66_007427</name>
</gene>
<organism evidence="1 2">
    <name type="scientific">Kickxella alabastrina</name>
    <dbReference type="NCBI Taxonomy" id="61397"/>
    <lineage>
        <taxon>Eukaryota</taxon>
        <taxon>Fungi</taxon>
        <taxon>Fungi incertae sedis</taxon>
        <taxon>Zoopagomycota</taxon>
        <taxon>Kickxellomycotina</taxon>
        <taxon>Kickxellomycetes</taxon>
        <taxon>Kickxellales</taxon>
        <taxon>Kickxellaceae</taxon>
        <taxon>Kickxella</taxon>
    </lineage>
</organism>
<accession>A0ACC1IH79</accession>
<dbReference type="Proteomes" id="UP001150581">
    <property type="component" value="Unassembled WGS sequence"/>
</dbReference>
<evidence type="ECO:0000313" key="2">
    <source>
        <dbReference type="Proteomes" id="UP001150581"/>
    </source>
</evidence>
<sequence>MAYPPVSPKFRANVGGYSAESALRWAGTSARWGAFAGVAGVFLFSQVPIIKERILQKTPFLGWYWKVEEGKK</sequence>
<comment type="caution">
    <text evidence="1">The sequence shown here is derived from an EMBL/GenBank/DDBJ whole genome shotgun (WGS) entry which is preliminary data.</text>
</comment>
<dbReference type="EMBL" id="JANBPG010001325">
    <property type="protein sequence ID" value="KAJ1890521.1"/>
    <property type="molecule type" value="Genomic_DNA"/>
</dbReference>
<keyword evidence="2" id="KW-1185">Reference proteome</keyword>
<reference evidence="1" key="1">
    <citation type="submission" date="2022-07" db="EMBL/GenBank/DDBJ databases">
        <title>Phylogenomic reconstructions and comparative analyses of Kickxellomycotina fungi.</title>
        <authorList>
            <person name="Reynolds N.K."/>
            <person name="Stajich J.E."/>
            <person name="Barry K."/>
            <person name="Grigoriev I.V."/>
            <person name="Crous P."/>
            <person name="Smith M.E."/>
        </authorList>
    </citation>
    <scope>NUCLEOTIDE SEQUENCE</scope>
    <source>
        <strain evidence="1">Benny 63K</strain>
    </source>
</reference>
<proteinExistence type="predicted"/>
<name>A0ACC1IH79_9FUNG</name>
<evidence type="ECO:0000313" key="1">
    <source>
        <dbReference type="EMBL" id="KAJ1890521.1"/>
    </source>
</evidence>
<protein>
    <submittedName>
        <fullName evidence="1">Uncharacterized protein</fullName>
    </submittedName>
</protein>